<keyword evidence="2 8" id="KW-0479">Metal-binding</keyword>
<feature type="binding site" evidence="7">
    <location>
        <begin position="295"/>
        <end position="297"/>
    </location>
    <ligand>
        <name>substrate</name>
    </ligand>
</feature>
<feature type="binding site" evidence="8">
    <location>
        <position position="124"/>
    </location>
    <ligand>
        <name>Zn(2+)</name>
        <dbReference type="ChEBI" id="CHEBI:29105"/>
    </ligand>
</feature>
<evidence type="ECO:0000256" key="8">
    <source>
        <dbReference type="PIRSR" id="PIRSR038994-3"/>
    </source>
</evidence>
<dbReference type="RefSeq" id="WP_154237522.1">
    <property type="nucleotide sequence ID" value="NZ_CALJPI010000009.1"/>
</dbReference>
<dbReference type="SUPFAM" id="SSF51556">
    <property type="entry name" value="Metallo-dependent hydrolases"/>
    <property type="match status" value="1"/>
</dbReference>
<dbReference type="CDD" id="cd00854">
    <property type="entry name" value="NagA"/>
    <property type="match status" value="1"/>
</dbReference>
<dbReference type="InterPro" id="IPR003764">
    <property type="entry name" value="GlcNAc_6-P_deAcase"/>
</dbReference>
<dbReference type="PANTHER" id="PTHR11113:SF14">
    <property type="entry name" value="N-ACETYLGLUCOSAMINE-6-PHOSPHATE DEACETYLASE"/>
    <property type="match status" value="1"/>
</dbReference>
<feature type="binding site" evidence="8">
    <location>
        <position position="211"/>
    </location>
    <ligand>
        <name>Zn(2+)</name>
        <dbReference type="ChEBI" id="CHEBI:29105"/>
    </ligand>
</feature>
<dbReference type="GO" id="GO:0046872">
    <property type="term" value="F:metal ion binding"/>
    <property type="evidence" value="ECO:0007669"/>
    <property type="project" value="UniProtKB-KW"/>
</dbReference>
<dbReference type="AlphaFoldDB" id="A0A6N7S1X0"/>
<protein>
    <submittedName>
        <fullName evidence="10">N-acetylglucosamine-6-phosphate deacetylase</fullName>
        <ecNumber evidence="10">3.5.1.25</ecNumber>
    </submittedName>
</protein>
<evidence type="ECO:0000313" key="10">
    <source>
        <dbReference type="EMBL" id="MSA87834.1"/>
    </source>
</evidence>
<evidence type="ECO:0000256" key="6">
    <source>
        <dbReference type="PIRSR" id="PIRSR038994-1"/>
    </source>
</evidence>
<evidence type="ECO:0000256" key="4">
    <source>
        <dbReference type="ARBA" id="ARBA00023277"/>
    </source>
</evidence>
<evidence type="ECO:0000256" key="7">
    <source>
        <dbReference type="PIRSR" id="PIRSR038994-2"/>
    </source>
</evidence>
<dbReference type="SUPFAM" id="SSF51338">
    <property type="entry name" value="Composite domain of metallo-dependent hydrolases"/>
    <property type="match status" value="1"/>
</dbReference>
<keyword evidence="3 5" id="KW-0378">Hydrolase</keyword>
<name>A0A6N7S1X0_9FIRM</name>
<dbReference type="GO" id="GO:0006046">
    <property type="term" value="P:N-acetylglucosamine catabolic process"/>
    <property type="evidence" value="ECO:0007669"/>
    <property type="project" value="TreeGrafter"/>
</dbReference>
<feature type="binding site" evidence="8">
    <location>
        <position position="190"/>
    </location>
    <ligand>
        <name>Zn(2+)</name>
        <dbReference type="ChEBI" id="CHEBI:29105"/>
    </ligand>
</feature>
<comment type="similarity">
    <text evidence="1 5">Belongs to the metallo-dependent hydrolases superfamily. NagA family.</text>
</comment>
<dbReference type="InterPro" id="IPR011059">
    <property type="entry name" value="Metal-dep_hydrolase_composite"/>
</dbReference>
<evidence type="ECO:0000256" key="5">
    <source>
        <dbReference type="PIRNR" id="PIRNR038994"/>
    </source>
</evidence>
<dbReference type="OrthoDB" id="9776488at2"/>
<dbReference type="PIRSF" id="PIRSF038994">
    <property type="entry name" value="NagA"/>
    <property type="match status" value="1"/>
</dbReference>
<dbReference type="EMBL" id="WKPI01000001">
    <property type="protein sequence ID" value="MSC31629.1"/>
    <property type="molecule type" value="Genomic_DNA"/>
</dbReference>
<gene>
    <name evidence="10" type="primary">nagA</name>
    <name evidence="11" type="ORF">GKD88_00610</name>
    <name evidence="10" type="ORF">GKE08_00605</name>
</gene>
<sequence>MIIQSTHVWIDGTFVPQQLEIEDGRIQALLPYGEKSADYDAADHWILPGFIDIHTHGWNRCEAGAPTLEAMQRWQKHMPKEGVTSFLATTATQSVQKNEQALPILKQAIETEAEGAEILGINMEGNFISHQFHGAQDLYKIVKPDPEVLLHYQDLAGGHILTVTCAVEFDEDYAFVKTAAEHQIRVSCGHSGASFDQVKEAVHWGATGITHCGNGMRPFHHRNPGIFGAALNLDELYAEVIGDGIHVHFETAHLIGTMKGEDKLILVTDSAECKDDPDYAEFGKEGAFRLPDGTLFGSALYVNQGIDNLHRKARLPLKTAINAATINPARYLGVEARKGSIAVGKDADLVVCDEHLQLKHVYCRGVSQPLE</sequence>
<dbReference type="EC" id="3.5.1.25" evidence="10"/>
<comment type="cofactor">
    <cofactor evidence="8">
        <name>a divalent metal cation</name>
        <dbReference type="ChEBI" id="CHEBI:60240"/>
    </cofactor>
    <text evidence="8">Binds 1 divalent metal cation per subunit.</text>
</comment>
<dbReference type="PANTHER" id="PTHR11113">
    <property type="entry name" value="N-ACETYLGLUCOSAMINE-6-PHOSPHATE DEACETYLASE"/>
    <property type="match status" value="1"/>
</dbReference>
<dbReference type="GO" id="GO:0008448">
    <property type="term" value="F:N-acetylglucosamine-6-phosphate deacetylase activity"/>
    <property type="evidence" value="ECO:0007669"/>
    <property type="project" value="UniProtKB-EC"/>
</dbReference>
<feature type="binding site" evidence="7">
    <location>
        <position position="135"/>
    </location>
    <ligand>
        <name>substrate</name>
    </ligand>
</feature>
<keyword evidence="4 5" id="KW-0119">Carbohydrate metabolism</keyword>
<dbReference type="Proteomes" id="UP000433575">
    <property type="component" value="Unassembled WGS sequence"/>
</dbReference>
<reference evidence="12 13" key="1">
    <citation type="journal article" date="2019" name="Nat. Med.">
        <title>A library of human gut bacterial isolates paired with longitudinal multiomics data enables mechanistic microbiome research.</title>
        <authorList>
            <person name="Poyet M."/>
            <person name="Groussin M."/>
            <person name="Gibbons S.M."/>
            <person name="Avila-Pacheco J."/>
            <person name="Jiang X."/>
            <person name="Kearney S.M."/>
            <person name="Perrotta A.R."/>
            <person name="Berdy B."/>
            <person name="Zhao S."/>
            <person name="Lieberman T.D."/>
            <person name="Swanson P.K."/>
            <person name="Smith M."/>
            <person name="Roesemann S."/>
            <person name="Alexander J.E."/>
            <person name="Rich S.A."/>
            <person name="Livny J."/>
            <person name="Vlamakis H."/>
            <person name="Clish C."/>
            <person name="Bullock K."/>
            <person name="Deik A."/>
            <person name="Scott J."/>
            <person name="Pierce K.A."/>
            <person name="Xavier R.J."/>
            <person name="Alm E.J."/>
        </authorList>
    </citation>
    <scope>NUCLEOTIDE SEQUENCE [LARGE SCALE GENOMIC DNA]</scope>
    <source>
        <strain evidence="10 12">BIOML-A4</strain>
        <strain evidence="11 13">BIOML-A5</strain>
    </source>
</reference>
<evidence type="ECO:0000256" key="3">
    <source>
        <dbReference type="ARBA" id="ARBA00022801"/>
    </source>
</evidence>
<dbReference type="Gene3D" id="3.20.20.140">
    <property type="entry name" value="Metal-dependent hydrolases"/>
    <property type="match status" value="1"/>
</dbReference>
<dbReference type="Pfam" id="PF01979">
    <property type="entry name" value="Amidohydro_1"/>
    <property type="match status" value="1"/>
</dbReference>
<evidence type="ECO:0000256" key="1">
    <source>
        <dbReference type="ARBA" id="ARBA00010716"/>
    </source>
</evidence>
<feature type="domain" description="Amidohydrolase-related" evidence="9">
    <location>
        <begin position="45"/>
        <end position="355"/>
    </location>
</feature>
<proteinExistence type="inferred from homology"/>
<feature type="active site" description="Proton donor/acceptor" evidence="6">
    <location>
        <position position="269"/>
    </location>
</feature>
<dbReference type="Proteomes" id="UP000480929">
    <property type="component" value="Unassembled WGS sequence"/>
</dbReference>
<accession>A0A6N7S1X0</accession>
<feature type="binding site" evidence="7">
    <location>
        <begin position="214"/>
        <end position="215"/>
    </location>
    <ligand>
        <name>substrate</name>
    </ligand>
</feature>
<organism evidence="10 12">
    <name type="scientific">Holdemania massiliensis</name>
    <dbReference type="NCBI Taxonomy" id="1468449"/>
    <lineage>
        <taxon>Bacteria</taxon>
        <taxon>Bacillati</taxon>
        <taxon>Bacillota</taxon>
        <taxon>Erysipelotrichia</taxon>
        <taxon>Erysipelotrichales</taxon>
        <taxon>Erysipelotrichaceae</taxon>
        <taxon>Holdemania</taxon>
    </lineage>
</organism>
<evidence type="ECO:0000313" key="12">
    <source>
        <dbReference type="Proteomes" id="UP000433575"/>
    </source>
</evidence>
<dbReference type="EMBL" id="WKPJ01000001">
    <property type="protein sequence ID" value="MSA87834.1"/>
    <property type="molecule type" value="Genomic_DNA"/>
</dbReference>
<dbReference type="InterPro" id="IPR032466">
    <property type="entry name" value="Metal_Hydrolase"/>
</dbReference>
<feature type="binding site" evidence="7">
    <location>
        <position position="246"/>
    </location>
    <ligand>
        <name>substrate</name>
    </ligand>
</feature>
<comment type="caution">
    <text evidence="10">The sequence shown here is derived from an EMBL/GenBank/DDBJ whole genome shotgun (WGS) entry which is preliminary data.</text>
</comment>
<dbReference type="NCBIfam" id="TIGR00221">
    <property type="entry name" value="nagA"/>
    <property type="match status" value="1"/>
</dbReference>
<dbReference type="Gene3D" id="2.30.40.10">
    <property type="entry name" value="Urease, subunit C, domain 1"/>
    <property type="match status" value="1"/>
</dbReference>
<evidence type="ECO:0000256" key="2">
    <source>
        <dbReference type="ARBA" id="ARBA00022723"/>
    </source>
</evidence>
<evidence type="ECO:0000313" key="11">
    <source>
        <dbReference type="EMBL" id="MSC31629.1"/>
    </source>
</evidence>
<dbReference type="InterPro" id="IPR006680">
    <property type="entry name" value="Amidohydro-rel"/>
</dbReference>
<evidence type="ECO:0000259" key="9">
    <source>
        <dbReference type="Pfam" id="PF01979"/>
    </source>
</evidence>
<evidence type="ECO:0000313" key="13">
    <source>
        <dbReference type="Proteomes" id="UP000480929"/>
    </source>
</evidence>
<feature type="binding site" evidence="7">
    <location>
        <position position="222"/>
    </location>
    <ligand>
        <name>substrate</name>
    </ligand>
</feature>
<keyword evidence="13" id="KW-1185">Reference proteome</keyword>